<dbReference type="EMBL" id="NDFP01000015">
    <property type="protein sequence ID" value="PAL21045.1"/>
    <property type="molecule type" value="Genomic_DNA"/>
</dbReference>
<accession>A0A270B7M5</accession>
<dbReference type="Proteomes" id="UP000216033">
    <property type="component" value="Unassembled WGS sequence"/>
</dbReference>
<evidence type="ECO:0000313" key="1">
    <source>
        <dbReference type="EMBL" id="PAL21045.1"/>
    </source>
</evidence>
<comment type="caution">
    <text evidence="1">The sequence shown here is derived from an EMBL/GenBank/DDBJ whole genome shotgun (WGS) entry which is preliminary data.</text>
</comment>
<protein>
    <submittedName>
        <fullName evidence="1">Uncharacterized protein</fullName>
    </submittedName>
</protein>
<evidence type="ECO:0000313" key="2">
    <source>
        <dbReference type="Proteomes" id="UP000216033"/>
    </source>
</evidence>
<proteinExistence type="predicted"/>
<sequence>MGTCPMRTPVQSGARGRKAQVVSFPPPTAGWISNQNLIANTSDTPGAVVLDNWWPTPQTVRIRRGCALYAQPDQSADCSSLMSYNDGGVEKLFAAIGGTIWDITSASAPVAAVTGLTGGEWVSTQFATDGGVFLIAVNGVDPVQLYDGTHWWPLTGSDILLLQLGTITKDFVAGEAVTGSTSGATGRVIFQQGSQLYVTSTNATAFQSGEAVSGSSGGSAALSGASSTYWPGITAASGSSISTVDPSKFSFVWSYMARLYFIESGTMNVWYMAAGAVAGSVTPLPLGGVFPAGGSLLFGSSWSLDNSSSNGLSEQCVFVTDAGEVAVYQGYDPNLSSSWGKVGLYRVDKPRGKRAFIRNGGDLLIATDAGLIPLTQAVNRNPSNLAPGAVSYPIQDAWMQAVAERPMRNWQVTVWPEMQMVAVSIPEADNYQPYILVVNMNTSAWARFTNWNALCFADIGGQLYFGTTEGRIAGALQTGMDMGIPFTATYAPLFHDLGGTYGVKMARDASIMLRGSYDVIWSVSMMYDYVLTIPAAPQAQVAANGGIWDQGIWDQSLWNDVGTLRAQKKWSPLSGMGYAISPCLQITSGNLLPFDNEIVRVDVTYLTGGLLS</sequence>
<gene>
    <name evidence="1" type="ORF">B9K05_11850</name>
</gene>
<name>A0A270B7M5_9PROT</name>
<reference evidence="1 2" key="1">
    <citation type="submission" date="2017-04" db="EMBL/GenBank/DDBJ databases">
        <title>Kefir bacterial isolates.</title>
        <authorList>
            <person name="Kim Y."/>
            <person name="Blasche S."/>
            <person name="Patil K.R."/>
        </authorList>
    </citation>
    <scope>NUCLEOTIDE SEQUENCE [LARGE SCALE GENOMIC DNA]</scope>
    <source>
        <strain evidence="1 2">KR-2</strain>
    </source>
</reference>
<dbReference type="AlphaFoldDB" id="A0A270B7M5"/>
<keyword evidence="2" id="KW-1185">Reference proteome</keyword>
<organism evidence="1 2">
    <name type="scientific">Acetobacter syzygii</name>
    <dbReference type="NCBI Taxonomy" id="146476"/>
    <lineage>
        <taxon>Bacteria</taxon>
        <taxon>Pseudomonadati</taxon>
        <taxon>Pseudomonadota</taxon>
        <taxon>Alphaproteobacteria</taxon>
        <taxon>Acetobacterales</taxon>
        <taxon>Acetobacteraceae</taxon>
        <taxon>Acetobacter</taxon>
    </lineage>
</organism>